<dbReference type="AlphaFoldDB" id="A0A8J4XRT7"/>
<name>A0A8J4XRT7_CHIOP</name>
<feature type="compositionally biased region" description="Basic and acidic residues" evidence="1">
    <location>
        <begin position="13"/>
        <end position="24"/>
    </location>
</feature>
<organism evidence="2 3">
    <name type="scientific">Chionoecetes opilio</name>
    <name type="common">Atlantic snow crab</name>
    <name type="synonym">Cancer opilio</name>
    <dbReference type="NCBI Taxonomy" id="41210"/>
    <lineage>
        <taxon>Eukaryota</taxon>
        <taxon>Metazoa</taxon>
        <taxon>Ecdysozoa</taxon>
        <taxon>Arthropoda</taxon>
        <taxon>Crustacea</taxon>
        <taxon>Multicrustacea</taxon>
        <taxon>Malacostraca</taxon>
        <taxon>Eumalacostraca</taxon>
        <taxon>Eucarida</taxon>
        <taxon>Decapoda</taxon>
        <taxon>Pleocyemata</taxon>
        <taxon>Brachyura</taxon>
        <taxon>Eubrachyura</taxon>
        <taxon>Majoidea</taxon>
        <taxon>Majidae</taxon>
        <taxon>Chionoecetes</taxon>
    </lineage>
</organism>
<feature type="region of interest" description="Disordered" evidence="1">
    <location>
        <begin position="163"/>
        <end position="196"/>
    </location>
</feature>
<feature type="region of interest" description="Disordered" evidence="1">
    <location>
        <begin position="13"/>
        <end position="42"/>
    </location>
</feature>
<gene>
    <name evidence="2" type="ORF">GWK47_001789</name>
</gene>
<feature type="compositionally biased region" description="Basic and acidic residues" evidence="1">
    <location>
        <begin position="171"/>
        <end position="188"/>
    </location>
</feature>
<keyword evidence="3" id="KW-1185">Reference proteome</keyword>
<protein>
    <submittedName>
        <fullName evidence="2">Uncharacterized protein</fullName>
    </submittedName>
</protein>
<sequence length="263" mass="29468">MICRYLVDEQKVSKDDEGLQHDVARGFPSAPAPPGSVSRPPARMLVKSRPVEIFHRRTSTGEIYKNCPDWWIFDRRTNTSEPKAASGPPLSQPTEAPPLVGQKTRGGKKPPLPDQNRTRAGAGRSPPPKKAARVFLSNLSARDREDLSTFTFHAGHWVTEPMCDPWPPLHPYDHDGKDKGSDKSDRPTRRVTAPQGRGWSRRQWRYRRSSSRLMLALRLHPSLLWTANTSPLCSRSLAGCVRLRRSSTCRERGAGGREDGHGI</sequence>
<evidence type="ECO:0000313" key="2">
    <source>
        <dbReference type="EMBL" id="KAG0713631.1"/>
    </source>
</evidence>
<dbReference type="EMBL" id="JACEEZ010021272">
    <property type="protein sequence ID" value="KAG0713631.1"/>
    <property type="molecule type" value="Genomic_DNA"/>
</dbReference>
<evidence type="ECO:0000313" key="3">
    <source>
        <dbReference type="Proteomes" id="UP000770661"/>
    </source>
</evidence>
<reference evidence="2" key="1">
    <citation type="submission" date="2020-07" db="EMBL/GenBank/DDBJ databases">
        <title>The High-quality genome of the commercially important snow crab, Chionoecetes opilio.</title>
        <authorList>
            <person name="Jeong J.-H."/>
            <person name="Ryu S."/>
        </authorList>
    </citation>
    <scope>NUCLEOTIDE SEQUENCE</scope>
    <source>
        <strain evidence="2">MADBK_172401_WGS</strain>
        <tissue evidence="2">Digestive gland</tissue>
    </source>
</reference>
<accession>A0A8J4XRT7</accession>
<evidence type="ECO:0000256" key="1">
    <source>
        <dbReference type="SAM" id="MobiDB-lite"/>
    </source>
</evidence>
<comment type="caution">
    <text evidence="2">The sequence shown here is derived from an EMBL/GenBank/DDBJ whole genome shotgun (WGS) entry which is preliminary data.</text>
</comment>
<proteinExistence type="predicted"/>
<feature type="region of interest" description="Disordered" evidence="1">
    <location>
        <begin position="80"/>
        <end position="130"/>
    </location>
</feature>
<dbReference type="Proteomes" id="UP000770661">
    <property type="component" value="Unassembled WGS sequence"/>
</dbReference>